<dbReference type="EMBL" id="LAXD01000001">
    <property type="protein sequence ID" value="KWX03047.1"/>
    <property type="molecule type" value="Genomic_DNA"/>
</dbReference>
<dbReference type="PATRIC" id="fig|1469144.10.peg.4391"/>
<dbReference type="AlphaFoldDB" id="A0A132MZ13"/>
<dbReference type="STRING" id="1469144.LI90_4097"/>
<gene>
    <name evidence="2" type="ORF">LI90_4097</name>
    <name evidence="1" type="ORF">TH66_22095</name>
</gene>
<proteinExistence type="predicted"/>
<dbReference type="Pfam" id="PF06089">
    <property type="entry name" value="Asparaginase_II"/>
    <property type="match status" value="1"/>
</dbReference>
<dbReference type="PANTHER" id="PTHR42110:SF1">
    <property type="entry name" value="L-ASPARAGINASE, PUTATIVE (AFU_ORTHOLOGUE AFUA_3G11890)-RELATED"/>
    <property type="match status" value="1"/>
</dbReference>
<evidence type="ECO:0000313" key="3">
    <source>
        <dbReference type="Proteomes" id="UP000070188"/>
    </source>
</evidence>
<comment type="caution">
    <text evidence="2">The sequence shown here is derived from an EMBL/GenBank/DDBJ whole genome shotgun (WGS) entry which is preliminary data.</text>
</comment>
<sequence>MSHVPVLAEVVRSGFVESVHHGSLVALDADGGVAFAIGDVDSPVFPRSANKPMQAVGALRAGLDLDGELLALVAASHAGEPFHVEGVRRILAGAGLTEDALRTPPDLPLDQAAAAEALLRGDASPVTMNCSGKHAGMLAACVAAGWDTATYREPDHPLQVLIRQTLEELAGEKVAHTGVDGCGAPVLAISLAGLARAFRRLVSAEPGTYERRVADAMRAHPEYVDGTGRMDTRLMSGIPGLLAKGGAEGVYALALADGRAVAFKIADGAARARPAVAVAALRRLGAQAPVLEELLASCVVLGGGRPVGEIRAVGL</sequence>
<evidence type="ECO:0000313" key="4">
    <source>
        <dbReference type="Proteomes" id="UP000070659"/>
    </source>
</evidence>
<dbReference type="Proteomes" id="UP000070659">
    <property type="component" value="Unassembled WGS sequence"/>
</dbReference>
<reference evidence="1 4" key="1">
    <citation type="submission" date="2015-02" db="EMBL/GenBank/DDBJ databases">
        <title>Physiological reanalysis, assessment of diazotrophy, and genome sequences of multiple isolates of Streptomyces thermoautotrophicus.</title>
        <authorList>
            <person name="MacKellar D.C."/>
            <person name="Lieber L."/>
            <person name="Norman J."/>
            <person name="Bolger A."/>
            <person name="Tobin C."/>
            <person name="Murray J.W."/>
            <person name="Prell J."/>
        </authorList>
    </citation>
    <scope>NUCLEOTIDE SEQUENCE [LARGE SCALE GENOMIC DNA]</scope>
    <source>
        <strain evidence="1 4">UBT1</strain>
    </source>
</reference>
<dbReference type="InterPro" id="IPR010349">
    <property type="entry name" value="Asparaginase_II"/>
</dbReference>
<name>A0A132MZ13_9ACTN</name>
<evidence type="ECO:0000313" key="1">
    <source>
        <dbReference type="EMBL" id="KWW98019.1"/>
    </source>
</evidence>
<dbReference type="RefSeq" id="WP_066890414.1">
    <property type="nucleotide sequence ID" value="NZ_JYIJ01000019.1"/>
</dbReference>
<reference evidence="2" key="2">
    <citation type="submission" date="2015-04" db="EMBL/GenBank/DDBJ databases">
        <title>Physiological reanalysis, assessment of diazotrophy, and genome sequences of multiple isolates of Streptomyces thermoautotrophicus.</title>
        <authorList>
            <person name="MacKellar D.C."/>
            <person name="Lieber L."/>
            <person name="Norman J."/>
            <person name="Bolger A."/>
            <person name="Tobin C."/>
            <person name="Murray J.W."/>
            <person name="Woodward J."/>
            <person name="Friesen M."/>
            <person name="Prell J."/>
        </authorList>
    </citation>
    <scope>NUCLEOTIDE SEQUENCE [LARGE SCALE GENOMIC DNA]</scope>
    <source>
        <strain evidence="2">H1</strain>
    </source>
</reference>
<evidence type="ECO:0000313" key="2">
    <source>
        <dbReference type="EMBL" id="KWX03047.1"/>
    </source>
</evidence>
<organism evidence="2 3">
    <name type="scientific">Carbonactinospora thermoautotrophica</name>
    <dbReference type="NCBI Taxonomy" id="1469144"/>
    <lineage>
        <taxon>Bacteria</taxon>
        <taxon>Bacillati</taxon>
        <taxon>Actinomycetota</taxon>
        <taxon>Actinomycetes</taxon>
        <taxon>Kitasatosporales</taxon>
        <taxon>Carbonactinosporaceae</taxon>
        <taxon>Carbonactinospora</taxon>
    </lineage>
</organism>
<dbReference type="OrthoDB" id="9780674at2"/>
<accession>A0A132MZ13</accession>
<protein>
    <submittedName>
        <fullName evidence="1">Asparaginase</fullName>
    </submittedName>
</protein>
<dbReference type="EMBL" id="JYIJ01000019">
    <property type="protein sequence ID" value="KWW98019.1"/>
    <property type="molecule type" value="Genomic_DNA"/>
</dbReference>
<dbReference type="PANTHER" id="PTHR42110">
    <property type="entry name" value="L-ASPARAGINASE, PUTATIVE (AFU_ORTHOLOGUE AFUA_3G11890)-RELATED"/>
    <property type="match status" value="1"/>
</dbReference>
<reference evidence="3" key="3">
    <citation type="submission" date="2015-04" db="EMBL/GenBank/DDBJ databases">
        <title>Physiological reanalysis, assessment of diazotrophy, and genome sequences of multiple isolates of Streptomyces thermoautotrophicus.</title>
        <authorList>
            <person name="MacKellar D.C."/>
            <person name="Lieber L."/>
            <person name="Norman J."/>
            <person name="Bolger A."/>
            <person name="Tobin C."/>
            <person name="Murray J.W."/>
            <person name="Chang R."/>
            <person name="Ford T."/>
            <person name="Nguyen P.Q."/>
            <person name="Woodward J."/>
            <person name="Permingeat H."/>
            <person name="Joshi N.S."/>
            <person name="Silver P.A."/>
            <person name="Usadel B."/>
            <person name="Rutherford A.W."/>
            <person name="Friesen M."/>
            <person name="Prell J."/>
        </authorList>
    </citation>
    <scope>NUCLEOTIDE SEQUENCE [LARGE SCALE GENOMIC DNA]</scope>
    <source>
        <strain evidence="3">H1</strain>
    </source>
</reference>
<keyword evidence="3" id="KW-1185">Reference proteome</keyword>
<dbReference type="Proteomes" id="UP000070188">
    <property type="component" value="Unassembled WGS sequence"/>
</dbReference>